<dbReference type="SUPFAM" id="SSF54593">
    <property type="entry name" value="Glyoxalase/Bleomycin resistance protein/Dihydroxybiphenyl dioxygenase"/>
    <property type="match status" value="1"/>
</dbReference>
<accession>A0AAV8UHG8</accession>
<evidence type="ECO:0000313" key="3">
    <source>
        <dbReference type="Proteomes" id="UP001157974"/>
    </source>
</evidence>
<name>A0AAV8UHG8_9RHOD</name>
<evidence type="ECO:0000259" key="1">
    <source>
        <dbReference type="PROSITE" id="PS51819"/>
    </source>
</evidence>
<dbReference type="InterPro" id="IPR029068">
    <property type="entry name" value="Glyas_Bleomycin-R_OHBP_Dase"/>
</dbReference>
<dbReference type="Gene3D" id="3.10.180.10">
    <property type="entry name" value="2,3-Dihydroxybiphenyl 1,2-Dioxygenase, domain 1"/>
    <property type="match status" value="1"/>
</dbReference>
<evidence type="ECO:0000313" key="2">
    <source>
        <dbReference type="EMBL" id="KAJ8901964.1"/>
    </source>
</evidence>
<keyword evidence="3" id="KW-1185">Reference proteome</keyword>
<comment type="caution">
    <text evidence="2">The sequence shown here is derived from an EMBL/GenBank/DDBJ whole genome shotgun (WGS) entry which is preliminary data.</text>
</comment>
<dbReference type="Pfam" id="PF00903">
    <property type="entry name" value="Glyoxalase"/>
    <property type="match status" value="1"/>
</dbReference>
<dbReference type="AlphaFoldDB" id="A0AAV8UHG8"/>
<organism evidence="2 3">
    <name type="scientific">Rhodosorus marinus</name>
    <dbReference type="NCBI Taxonomy" id="101924"/>
    <lineage>
        <taxon>Eukaryota</taxon>
        <taxon>Rhodophyta</taxon>
        <taxon>Stylonematophyceae</taxon>
        <taxon>Stylonematales</taxon>
        <taxon>Stylonemataceae</taxon>
        <taxon>Rhodosorus</taxon>
    </lineage>
</organism>
<dbReference type="EMBL" id="JAMWBK010000010">
    <property type="protein sequence ID" value="KAJ8901964.1"/>
    <property type="molecule type" value="Genomic_DNA"/>
</dbReference>
<dbReference type="InterPro" id="IPR050383">
    <property type="entry name" value="GlyoxalaseI/FosfomycinResist"/>
</dbReference>
<dbReference type="PANTHER" id="PTHR21366">
    <property type="entry name" value="GLYOXALASE FAMILY PROTEIN"/>
    <property type="match status" value="1"/>
</dbReference>
<dbReference type="Proteomes" id="UP001157974">
    <property type="component" value="Unassembled WGS sequence"/>
</dbReference>
<gene>
    <name evidence="2" type="ORF">NDN08_004166</name>
</gene>
<reference evidence="2 3" key="1">
    <citation type="journal article" date="2023" name="Nat. Commun.">
        <title>Origin of minicircular mitochondrial genomes in red algae.</title>
        <authorList>
            <person name="Lee Y."/>
            <person name="Cho C.H."/>
            <person name="Lee Y.M."/>
            <person name="Park S.I."/>
            <person name="Yang J.H."/>
            <person name="West J.A."/>
            <person name="Bhattacharya D."/>
            <person name="Yoon H.S."/>
        </authorList>
    </citation>
    <scope>NUCLEOTIDE SEQUENCE [LARGE SCALE GENOMIC DNA]</scope>
    <source>
        <strain evidence="2 3">CCMP1338</strain>
        <tissue evidence="2">Whole cell</tissue>
    </source>
</reference>
<protein>
    <recommendedName>
        <fullName evidence="1">VOC domain-containing protein</fullName>
    </recommendedName>
</protein>
<dbReference type="PROSITE" id="PS51819">
    <property type="entry name" value="VOC"/>
    <property type="match status" value="1"/>
</dbReference>
<dbReference type="InterPro" id="IPR037523">
    <property type="entry name" value="VOC_core"/>
</dbReference>
<feature type="domain" description="VOC" evidence="1">
    <location>
        <begin position="43"/>
        <end position="165"/>
    </location>
</feature>
<dbReference type="PANTHER" id="PTHR21366:SF22">
    <property type="entry name" value="VOC DOMAIN-CONTAINING PROTEIN"/>
    <property type="match status" value="1"/>
</dbReference>
<dbReference type="InterPro" id="IPR004360">
    <property type="entry name" value="Glyas_Fos-R_dOase_dom"/>
</dbReference>
<sequence length="165" mass="18211">MEAGFCSVPGLRLKQGRKSSVNRSRSLPVSCAENPTAPMKFWGISHAGMLVEDTQKALKFYTEVLGMIDVSERRPNLAFGGAFVQAGAQEIHLMELPNPDPKTGRPDHGGRDKHLAMGVSNIDPLIERLESHGVVYTMSKSGRRAVFCRDIDSNALEFVEQIRDE</sequence>
<proteinExistence type="predicted"/>